<dbReference type="InterPro" id="IPR029051">
    <property type="entry name" value="DUF4352"/>
</dbReference>
<evidence type="ECO:0000259" key="3">
    <source>
        <dbReference type="Pfam" id="PF11611"/>
    </source>
</evidence>
<comment type="caution">
    <text evidence="4">The sequence shown here is derived from an EMBL/GenBank/DDBJ whole genome shotgun (WGS) entry which is preliminary data.</text>
</comment>
<sequence length="283" mass="28327">MQGDPRGAHIILAAFGSFCAGARDDLAVLTQTDAKPLCTLFSLSKGATMSEAPQQFAPPAQPPYAAPQRTEGTAIGGLITGILFWPAGLILNPIALSRTKKNGTAGRGLAIAGLILSLLGLVTTIIIIVATVALAGATVAAIDKTVGEANTVSATGVVGDTLVTDKNIAITVSAVTCGLASVGDGAFSTAAQGEFCAVDLTATNQSGDAAAISSSMVKGFIGTSEYSADSSAALGDDTTLIFDNVNPGNSVTGKVYIDVPKGSSLDSIEVDDAFLGASVKFTL</sequence>
<keyword evidence="2" id="KW-0812">Transmembrane</keyword>
<keyword evidence="2" id="KW-0472">Membrane</keyword>
<evidence type="ECO:0000313" key="5">
    <source>
        <dbReference type="Proteomes" id="UP000256709"/>
    </source>
</evidence>
<gene>
    <name evidence="4" type="ORF">B7R21_04680</name>
</gene>
<evidence type="ECO:0000256" key="2">
    <source>
        <dbReference type="SAM" id="Phobius"/>
    </source>
</evidence>
<name>A0A3E0VZJ9_9MICO</name>
<dbReference type="Pfam" id="PF11611">
    <property type="entry name" value="DUF4352"/>
    <property type="match status" value="1"/>
</dbReference>
<keyword evidence="2" id="KW-1133">Transmembrane helix</keyword>
<proteinExistence type="predicted"/>
<dbReference type="AlphaFoldDB" id="A0A3E0VZJ9"/>
<accession>A0A3E0VZJ9</accession>
<dbReference type="EMBL" id="NBXA01000007">
    <property type="protein sequence ID" value="RFA15316.1"/>
    <property type="molecule type" value="Genomic_DNA"/>
</dbReference>
<feature type="transmembrane region" description="Helical" evidence="2">
    <location>
        <begin position="74"/>
        <end position="96"/>
    </location>
</feature>
<feature type="transmembrane region" description="Helical" evidence="2">
    <location>
        <begin position="108"/>
        <end position="135"/>
    </location>
</feature>
<protein>
    <recommendedName>
        <fullName evidence="3">DUF4352 domain-containing protein</fullName>
    </recommendedName>
</protein>
<organism evidence="4 5">
    <name type="scientific">Subtercola boreus</name>
    <dbReference type="NCBI Taxonomy" id="120213"/>
    <lineage>
        <taxon>Bacteria</taxon>
        <taxon>Bacillati</taxon>
        <taxon>Actinomycetota</taxon>
        <taxon>Actinomycetes</taxon>
        <taxon>Micrococcales</taxon>
        <taxon>Microbacteriaceae</taxon>
        <taxon>Subtercola</taxon>
    </lineage>
</organism>
<dbReference type="InterPro" id="IPR029050">
    <property type="entry name" value="Immunoprotect_excell_Ig-like"/>
</dbReference>
<evidence type="ECO:0000256" key="1">
    <source>
        <dbReference type="ARBA" id="ARBA00022729"/>
    </source>
</evidence>
<evidence type="ECO:0000313" key="4">
    <source>
        <dbReference type="EMBL" id="RFA15316.1"/>
    </source>
</evidence>
<dbReference type="Proteomes" id="UP000256709">
    <property type="component" value="Unassembled WGS sequence"/>
</dbReference>
<reference evidence="4 5" key="1">
    <citation type="submission" date="2017-04" db="EMBL/GenBank/DDBJ databases">
        <title>Comparative genome analysis of Subtercola boreus.</title>
        <authorList>
            <person name="Cho Y.-J."/>
            <person name="Cho A."/>
            <person name="Kim O.-S."/>
            <person name="Lee J.-I."/>
        </authorList>
    </citation>
    <scope>NUCLEOTIDE SEQUENCE [LARGE SCALE GENOMIC DNA]</scope>
    <source>
        <strain evidence="4 5">P27444</strain>
    </source>
</reference>
<keyword evidence="1" id="KW-0732">Signal</keyword>
<dbReference type="Gene3D" id="2.60.40.1240">
    <property type="match status" value="1"/>
</dbReference>
<feature type="domain" description="DUF4352" evidence="3">
    <location>
        <begin position="163"/>
        <end position="274"/>
    </location>
</feature>